<organism evidence="2 3">
    <name type="scientific">Byssothecium circinans</name>
    <dbReference type="NCBI Taxonomy" id="147558"/>
    <lineage>
        <taxon>Eukaryota</taxon>
        <taxon>Fungi</taxon>
        <taxon>Dikarya</taxon>
        <taxon>Ascomycota</taxon>
        <taxon>Pezizomycotina</taxon>
        <taxon>Dothideomycetes</taxon>
        <taxon>Pleosporomycetidae</taxon>
        <taxon>Pleosporales</taxon>
        <taxon>Massarineae</taxon>
        <taxon>Massarinaceae</taxon>
        <taxon>Byssothecium</taxon>
    </lineage>
</organism>
<gene>
    <name evidence="2" type="ORF">CC80DRAFT_554665</name>
</gene>
<reference evidence="2" key="1">
    <citation type="journal article" date="2020" name="Stud. Mycol.">
        <title>101 Dothideomycetes genomes: a test case for predicting lifestyles and emergence of pathogens.</title>
        <authorList>
            <person name="Haridas S."/>
            <person name="Albert R."/>
            <person name="Binder M."/>
            <person name="Bloem J."/>
            <person name="Labutti K."/>
            <person name="Salamov A."/>
            <person name="Andreopoulos B."/>
            <person name="Baker S."/>
            <person name="Barry K."/>
            <person name="Bills G."/>
            <person name="Bluhm B."/>
            <person name="Cannon C."/>
            <person name="Castanera R."/>
            <person name="Culley D."/>
            <person name="Daum C."/>
            <person name="Ezra D."/>
            <person name="Gonzalez J."/>
            <person name="Henrissat B."/>
            <person name="Kuo A."/>
            <person name="Liang C."/>
            <person name="Lipzen A."/>
            <person name="Lutzoni F."/>
            <person name="Magnuson J."/>
            <person name="Mondo S."/>
            <person name="Nolan M."/>
            <person name="Ohm R."/>
            <person name="Pangilinan J."/>
            <person name="Park H.-J."/>
            <person name="Ramirez L."/>
            <person name="Alfaro M."/>
            <person name="Sun H."/>
            <person name="Tritt A."/>
            <person name="Yoshinaga Y."/>
            <person name="Zwiers L.-H."/>
            <person name="Turgeon B."/>
            <person name="Goodwin S."/>
            <person name="Spatafora J."/>
            <person name="Crous P."/>
            <person name="Grigoriev I."/>
        </authorList>
    </citation>
    <scope>NUCLEOTIDE SEQUENCE</scope>
    <source>
        <strain evidence="2">CBS 675.92</strain>
    </source>
</reference>
<sequence length="167" mass="18732">MAYALYPALCASPRKADGSMPGLLIPLSEEWLSKVRDKRLCSTLQRRGDSPTARHFGVMADEFTPKQANLQDAHAPQSPSLTIKASDIDPLYVEAYDASAKYNDRPAEISNMPAEALQFPDNTLDISFANFVVFLIPDEGVPAIRERHQTLKPRGTAVSDYWIFYWR</sequence>
<evidence type="ECO:0000313" key="3">
    <source>
        <dbReference type="Proteomes" id="UP000800035"/>
    </source>
</evidence>
<dbReference type="InterPro" id="IPR013216">
    <property type="entry name" value="Methyltransf_11"/>
</dbReference>
<accession>A0A6A5TD70</accession>
<dbReference type="InterPro" id="IPR029063">
    <property type="entry name" value="SAM-dependent_MTases_sf"/>
</dbReference>
<dbReference type="Pfam" id="PF08241">
    <property type="entry name" value="Methyltransf_11"/>
    <property type="match status" value="1"/>
</dbReference>
<dbReference type="SUPFAM" id="SSF53335">
    <property type="entry name" value="S-adenosyl-L-methionine-dependent methyltransferases"/>
    <property type="match status" value="1"/>
</dbReference>
<dbReference type="OrthoDB" id="2013972at2759"/>
<proteinExistence type="predicted"/>
<dbReference type="EMBL" id="ML977028">
    <property type="protein sequence ID" value="KAF1950210.1"/>
    <property type="molecule type" value="Genomic_DNA"/>
</dbReference>
<evidence type="ECO:0000313" key="2">
    <source>
        <dbReference type="EMBL" id="KAF1950210.1"/>
    </source>
</evidence>
<protein>
    <recommendedName>
        <fullName evidence="1">Methyltransferase type 11 domain-containing protein</fullName>
    </recommendedName>
</protein>
<dbReference type="Gene3D" id="3.40.50.150">
    <property type="entry name" value="Vaccinia Virus protein VP39"/>
    <property type="match status" value="1"/>
</dbReference>
<evidence type="ECO:0000259" key="1">
    <source>
        <dbReference type="Pfam" id="PF08241"/>
    </source>
</evidence>
<dbReference type="Proteomes" id="UP000800035">
    <property type="component" value="Unassembled WGS sequence"/>
</dbReference>
<name>A0A6A5TD70_9PLEO</name>
<keyword evidence="3" id="KW-1185">Reference proteome</keyword>
<feature type="domain" description="Methyltransferase type 11" evidence="1">
    <location>
        <begin position="83"/>
        <end position="158"/>
    </location>
</feature>
<dbReference type="AlphaFoldDB" id="A0A6A5TD70"/>
<dbReference type="GO" id="GO:0008757">
    <property type="term" value="F:S-adenosylmethionine-dependent methyltransferase activity"/>
    <property type="evidence" value="ECO:0007669"/>
    <property type="project" value="InterPro"/>
</dbReference>